<proteinExistence type="predicted"/>
<dbReference type="Proteomes" id="UP000179454">
    <property type="component" value="Unassembled WGS sequence"/>
</dbReference>
<dbReference type="Pfam" id="PF01638">
    <property type="entry name" value="HxlR"/>
    <property type="match status" value="1"/>
</dbReference>
<evidence type="ECO:0000313" key="8">
    <source>
        <dbReference type="EMBL" id="MUZ74641.1"/>
    </source>
</evidence>
<dbReference type="Proteomes" id="UP000477951">
    <property type="component" value="Unassembled WGS sequence"/>
</dbReference>
<evidence type="ECO:0000313" key="11">
    <source>
        <dbReference type="Proteomes" id="UP000179536"/>
    </source>
</evidence>
<dbReference type="InterPro" id="IPR002577">
    <property type="entry name" value="HTH_HxlR"/>
</dbReference>
<evidence type="ECO:0000313" key="10">
    <source>
        <dbReference type="Proteomes" id="UP000179454"/>
    </source>
</evidence>
<dbReference type="EMBL" id="MBFA02000021">
    <property type="protein sequence ID" value="MUP12831.1"/>
    <property type="molecule type" value="Genomic_DNA"/>
</dbReference>
<evidence type="ECO:0000313" key="7">
    <source>
        <dbReference type="EMBL" id="MUP12831.1"/>
    </source>
</evidence>
<dbReference type="OrthoDB" id="9800350at2"/>
<evidence type="ECO:0000256" key="2">
    <source>
        <dbReference type="ARBA" id="ARBA00023125"/>
    </source>
</evidence>
<dbReference type="PROSITE" id="PS51118">
    <property type="entry name" value="HTH_HXLR"/>
    <property type="match status" value="1"/>
</dbReference>
<dbReference type="InterPro" id="IPR036388">
    <property type="entry name" value="WH-like_DNA-bd_sf"/>
</dbReference>
<gene>
    <name evidence="6" type="ORF">BBI04_002425</name>
    <name evidence="7" type="ORF">BBK91_023495</name>
    <name evidence="5" type="ORF">BBL17_027165</name>
    <name evidence="8" type="ORF">GOZ90_18300</name>
</gene>
<dbReference type="EMBL" id="MBEV02000001">
    <property type="protein sequence ID" value="MUP03679.1"/>
    <property type="molecule type" value="Genomic_DNA"/>
</dbReference>
<protein>
    <submittedName>
        <fullName evidence="8">Transcriptional regulator</fullName>
    </submittedName>
</protein>
<dbReference type="InterPro" id="IPR036390">
    <property type="entry name" value="WH_DNA-bd_sf"/>
</dbReference>
<dbReference type="PANTHER" id="PTHR33204:SF39">
    <property type="entry name" value="TRANSCRIPTIONAL REGULATORY PROTEIN"/>
    <property type="match status" value="1"/>
</dbReference>
<evidence type="ECO:0000256" key="3">
    <source>
        <dbReference type="ARBA" id="ARBA00023163"/>
    </source>
</evidence>
<evidence type="ECO:0000313" key="12">
    <source>
        <dbReference type="Proteomes" id="UP000477951"/>
    </source>
</evidence>
<dbReference type="Proteomes" id="UP000179536">
    <property type="component" value="Unassembled WGS sequence"/>
</dbReference>
<sequence length="118" mass="13845">METLENNLENCPIRDVLHRVSDRWSMLIALHLEGGTLRFSELKRCIPDISQRMLSQTLRRLELDGLVERRVYPVVPQRVEYDLTPLGRSLLVPFHLMKNWAEANHATIRKSRSLGRDR</sequence>
<feature type="domain" description="HTH hxlR-type" evidence="4">
    <location>
        <begin position="11"/>
        <end position="109"/>
    </location>
</feature>
<evidence type="ECO:0000256" key="1">
    <source>
        <dbReference type="ARBA" id="ARBA00023015"/>
    </source>
</evidence>
<evidence type="ECO:0000259" key="4">
    <source>
        <dbReference type="PROSITE" id="PS51118"/>
    </source>
</evidence>
<dbReference type="SUPFAM" id="SSF46785">
    <property type="entry name" value="Winged helix' DNA-binding domain"/>
    <property type="match status" value="1"/>
</dbReference>
<keyword evidence="1" id="KW-0805">Transcription regulation</keyword>
<dbReference type="EMBL" id="MBFE02000037">
    <property type="protein sequence ID" value="MUO45451.1"/>
    <property type="molecule type" value="Genomic_DNA"/>
</dbReference>
<dbReference type="PANTHER" id="PTHR33204">
    <property type="entry name" value="TRANSCRIPTIONAL REGULATOR, MARR FAMILY"/>
    <property type="match status" value="1"/>
</dbReference>
<name>A0A1S2EEK3_AGRVI</name>
<reference evidence="8 12" key="2">
    <citation type="submission" date="2019-12" db="EMBL/GenBank/DDBJ databases">
        <title>Whole-genome sequencing of Allorhizobium vitis.</title>
        <authorList>
            <person name="Gan H.M."/>
            <person name="Szegedi E."/>
            <person name="Burr T."/>
            <person name="Savka M.A."/>
        </authorList>
    </citation>
    <scope>NUCLEOTIDE SEQUENCE [LARGE SCALE GENOMIC DNA]</scope>
    <source>
        <strain evidence="8 12">CG516</strain>
    </source>
</reference>
<dbReference type="Proteomes" id="UP000175993">
    <property type="component" value="Unassembled WGS sequence"/>
</dbReference>
<evidence type="ECO:0000313" key="5">
    <source>
        <dbReference type="EMBL" id="MUO45451.1"/>
    </source>
</evidence>
<organism evidence="8 12">
    <name type="scientific">Agrobacterium vitis</name>
    <name type="common">Rhizobium vitis</name>
    <dbReference type="NCBI Taxonomy" id="373"/>
    <lineage>
        <taxon>Bacteria</taxon>
        <taxon>Pseudomonadati</taxon>
        <taxon>Pseudomonadota</taxon>
        <taxon>Alphaproteobacteria</taxon>
        <taxon>Hyphomicrobiales</taxon>
        <taxon>Rhizobiaceae</taxon>
        <taxon>Rhizobium/Agrobacterium group</taxon>
        <taxon>Agrobacterium</taxon>
    </lineage>
</organism>
<dbReference type="EMBL" id="WPHR01000018">
    <property type="protein sequence ID" value="MUZ74641.1"/>
    <property type="molecule type" value="Genomic_DNA"/>
</dbReference>
<evidence type="ECO:0000313" key="6">
    <source>
        <dbReference type="EMBL" id="MUP03679.1"/>
    </source>
</evidence>
<keyword evidence="2" id="KW-0238">DNA-binding</keyword>
<keyword evidence="3" id="KW-0804">Transcription</keyword>
<dbReference type="Gene3D" id="1.10.10.10">
    <property type="entry name" value="Winged helix-like DNA-binding domain superfamily/Winged helix DNA-binding domain"/>
    <property type="match status" value="1"/>
</dbReference>
<dbReference type="RefSeq" id="WP_041696949.1">
    <property type="nucleotide sequence ID" value="NZ_AP023268.1"/>
</dbReference>
<accession>A0A1S2EEK3</accession>
<keyword evidence="10" id="KW-1185">Reference proteome</keyword>
<evidence type="ECO:0000313" key="9">
    <source>
        <dbReference type="Proteomes" id="UP000175993"/>
    </source>
</evidence>
<dbReference type="GO" id="GO:0003677">
    <property type="term" value="F:DNA binding"/>
    <property type="evidence" value="ECO:0007669"/>
    <property type="project" value="UniProtKB-KW"/>
</dbReference>
<reference evidence="9 10" key="1">
    <citation type="submission" date="2019-11" db="EMBL/GenBank/DDBJ databases">
        <title>Whole-genome sequencing of Allorhizobium vitis.</title>
        <authorList>
            <person name="Gan H.M."/>
            <person name="Savka M.A."/>
        </authorList>
    </citation>
    <scope>NUCLEOTIDE SEQUENCE [LARGE SCALE GENOMIC DNA]</scope>
    <source>
        <strain evidence="6 9">AB4</strain>
        <strain evidence="7 11">RF2/1</strain>
        <strain evidence="5 10">T1/7</strain>
    </source>
</reference>
<comment type="caution">
    <text evidence="8">The sequence shown here is derived from an EMBL/GenBank/DDBJ whole genome shotgun (WGS) entry which is preliminary data.</text>
</comment>
<dbReference type="AlphaFoldDB" id="A0A1S2EEK3"/>